<feature type="domain" description="Nab2 type CCCH zinc finger 4" evidence="12">
    <location>
        <begin position="331"/>
        <end position="359"/>
    </location>
</feature>
<dbReference type="Gene3D" id="1.10.340.40">
    <property type="entry name" value="Nuclear abundant poly(A) RNA-bind protein 2, N-terminal domain"/>
    <property type="match status" value="1"/>
</dbReference>
<keyword evidence="3" id="KW-0479">Metal-binding</keyword>
<dbReference type="PANTHER" id="PTHR14738:SF29">
    <property type="entry name" value="ZINC FINGER CCCH DOMAIN-CONTAINING PROTEIN 14"/>
    <property type="match status" value="1"/>
</dbReference>
<dbReference type="GO" id="GO:1900152">
    <property type="term" value="P:negative regulation of nuclear-transcribed mRNA catabolic process, deadenylation-dependent decay"/>
    <property type="evidence" value="ECO:0007669"/>
    <property type="project" value="EnsemblFungi"/>
</dbReference>
<dbReference type="GO" id="GO:0005634">
    <property type="term" value="C:nucleus"/>
    <property type="evidence" value="ECO:0007669"/>
    <property type="project" value="UniProtKB-SubCell"/>
</dbReference>
<dbReference type="eggNOG" id="KOG3702">
    <property type="taxonomic scope" value="Eukaryota"/>
</dbReference>
<dbReference type="FunFam" id="4.10.1000.40:FF:000005">
    <property type="entry name" value="Polyadenylated RNA binding protein"/>
    <property type="match status" value="1"/>
</dbReference>
<evidence type="ECO:0000256" key="1">
    <source>
        <dbReference type="ARBA" id="ARBA00004123"/>
    </source>
</evidence>
<feature type="compositionally biased region" description="Polar residues" evidence="8">
    <location>
        <begin position="379"/>
        <end position="388"/>
    </location>
</feature>
<name>G0VEB8_NAUCA</name>
<dbReference type="GO" id="GO:0005737">
    <property type="term" value="C:cytoplasm"/>
    <property type="evidence" value="ECO:0007669"/>
    <property type="project" value="EnsemblFungi"/>
</dbReference>
<dbReference type="GO" id="GO:0008143">
    <property type="term" value="F:poly(A) binding"/>
    <property type="evidence" value="ECO:0007669"/>
    <property type="project" value="EnsemblFungi"/>
</dbReference>
<dbReference type="OrthoDB" id="438553at2759"/>
<dbReference type="InterPro" id="IPR043094">
    <property type="entry name" value="Nab2/ZC3H14_N_sf"/>
</dbReference>
<keyword evidence="7" id="KW-0539">Nucleus</keyword>
<evidence type="ECO:0000256" key="4">
    <source>
        <dbReference type="ARBA" id="ARBA00022737"/>
    </source>
</evidence>
<dbReference type="GeneID" id="96903515"/>
<evidence type="ECO:0000259" key="12">
    <source>
        <dbReference type="Pfam" id="PF21803"/>
    </source>
</evidence>
<keyword evidence="4" id="KW-0677">Repeat</keyword>
<feature type="region of interest" description="Disordered" evidence="8">
    <location>
        <begin position="494"/>
        <end position="520"/>
    </location>
</feature>
<feature type="region of interest" description="Disordered" evidence="8">
    <location>
        <begin position="366"/>
        <end position="390"/>
    </location>
</feature>
<organism evidence="13 14">
    <name type="scientific">Naumovozyma castellii</name>
    <name type="common">Yeast</name>
    <name type="synonym">Saccharomyces castellii</name>
    <dbReference type="NCBI Taxonomy" id="27288"/>
    <lineage>
        <taxon>Eukaryota</taxon>
        <taxon>Fungi</taxon>
        <taxon>Dikarya</taxon>
        <taxon>Ascomycota</taxon>
        <taxon>Saccharomycotina</taxon>
        <taxon>Saccharomycetes</taxon>
        <taxon>Saccharomycetales</taxon>
        <taxon>Saccharomycetaceae</taxon>
        <taxon>Naumovozyma</taxon>
    </lineage>
</organism>
<dbReference type="OMA" id="HAHPTKV"/>
<evidence type="ECO:0000259" key="11">
    <source>
        <dbReference type="Pfam" id="PF21457"/>
    </source>
</evidence>
<dbReference type="PANTHER" id="PTHR14738">
    <property type="entry name" value="ZINC FINGER CCCH DOMAIN-CONTAINING PROTEIN 14"/>
    <property type="match status" value="1"/>
</dbReference>
<dbReference type="InterPro" id="IPR040366">
    <property type="entry name" value="Nab2/ZC3H14"/>
</dbReference>
<evidence type="ECO:0000259" key="10">
    <source>
        <dbReference type="Pfam" id="PF18260"/>
    </source>
</evidence>
<evidence type="ECO:0000256" key="7">
    <source>
        <dbReference type="ARBA" id="ARBA00023242"/>
    </source>
</evidence>
<dbReference type="STRING" id="1064592.G0VEB8"/>
<evidence type="ECO:0000256" key="2">
    <source>
        <dbReference type="ARBA" id="ARBA00008423"/>
    </source>
</evidence>
<dbReference type="AlphaFoldDB" id="G0VEB8"/>
<accession>G0VEB8</accession>
<feature type="region of interest" description="Disordered" evidence="8">
    <location>
        <begin position="151"/>
        <end position="206"/>
    </location>
</feature>
<dbReference type="HOGENOM" id="CLU_037973_1_0_1"/>
<dbReference type="Pfam" id="PF21803">
    <property type="entry name" value="Nab2-zf4"/>
    <property type="match status" value="1"/>
</dbReference>
<dbReference type="KEGG" id="ncs:NCAS_0D03280"/>
<dbReference type="Pfam" id="PF21457">
    <property type="entry name" value="zf-CCCH_2-like_3"/>
    <property type="match status" value="1"/>
</dbReference>
<comment type="similarity">
    <text evidence="2">Belongs to the ZC3H14 family.</text>
</comment>
<dbReference type="GO" id="GO:0008270">
    <property type="term" value="F:zinc ion binding"/>
    <property type="evidence" value="ECO:0007669"/>
    <property type="project" value="UniProtKB-KW"/>
</dbReference>
<dbReference type="GO" id="GO:0016973">
    <property type="term" value="P:poly(A)+ mRNA export from nucleus"/>
    <property type="evidence" value="ECO:0007669"/>
    <property type="project" value="EnsemblFungi"/>
</dbReference>
<evidence type="ECO:0000256" key="5">
    <source>
        <dbReference type="ARBA" id="ARBA00022771"/>
    </source>
</evidence>
<dbReference type="FunCoup" id="G0VEB8">
    <property type="interactions" value="270"/>
</dbReference>
<feature type="domain" description="Nuclear abundant poly(A) RNA-binding protein Nab2 N-terminal" evidence="9">
    <location>
        <begin position="1"/>
        <end position="99"/>
    </location>
</feature>
<evidence type="ECO:0000256" key="6">
    <source>
        <dbReference type="ARBA" id="ARBA00022833"/>
    </source>
</evidence>
<dbReference type="GO" id="GO:0160091">
    <property type="term" value="P:spliceosome-depend formation of circular RNA"/>
    <property type="evidence" value="ECO:0007669"/>
    <property type="project" value="EnsemblFungi"/>
</dbReference>
<evidence type="ECO:0000313" key="13">
    <source>
        <dbReference type="EMBL" id="CCC69909.1"/>
    </source>
</evidence>
<feature type="compositionally biased region" description="Basic and acidic residues" evidence="8">
    <location>
        <begin position="159"/>
        <end position="170"/>
    </location>
</feature>
<sequence>MSQEQYNESLKTIVAEKLNGIPNFNEDIKYVAEYIVLLISNGGTVEGVVTELSTLFDTLSTETLMDVVQTTFFALEALQQGEPTEVIVAKIREMNAAAAGQGQPQAQVAPAIQEPSFQDSSSMDTTQEPEAIPKVEVPMVSAFANVVSVPTGPSSSTPAHEDFQFRDNFKPQRGGRGGSRGGIGKNGRGGARGGARGGIRNNTRGTRFNPLARALGMADDENVNFVRHKKEGRCKVFPHCPLGKSCPHAHPTKVCENYPNCPNPPGTCEYLHPSEDEELMKEIEKTREEFRQRRDAMLAARTKPIQTGIVLCKFGAVCSNPSCPFGHPTPANEDAKVIDLMWCANNLECKDPQCKKAHSSISKIKPVQPMGGAKKPTAASATPFQSAPASHGPVEKVLEQCKYGTRCTNKRCKFRHARSHVMCRDGANCTRLDCLFSHPINEDCRFGIDCKNPNCLFRHPEGRQVPNGNNNAQPGFKQQIQIGPTNERAFALPEGDHIQAAPNQDGQAPFPSVSEDADMN</sequence>
<evidence type="ECO:0000256" key="3">
    <source>
        <dbReference type="ARBA" id="ARBA00022723"/>
    </source>
</evidence>
<feature type="domain" description="RNA-binding Nab2-type zinc finger" evidence="11">
    <location>
        <begin position="253"/>
        <end position="281"/>
    </location>
</feature>
<dbReference type="GO" id="GO:0045945">
    <property type="term" value="P:positive regulation of transcription by RNA polymerase III"/>
    <property type="evidence" value="ECO:0007669"/>
    <property type="project" value="EnsemblFungi"/>
</dbReference>
<dbReference type="Pfam" id="PF14608">
    <property type="entry name" value="zf-CCCH_2"/>
    <property type="match status" value="4"/>
</dbReference>
<evidence type="ECO:0000259" key="9">
    <source>
        <dbReference type="Pfam" id="PF11517"/>
    </source>
</evidence>
<dbReference type="Pfam" id="PF11517">
    <property type="entry name" value="Nab2"/>
    <property type="match status" value="1"/>
</dbReference>
<dbReference type="FunFam" id="4.10.1000.40:FF:000003">
    <property type="entry name" value="Nuclear polyadenylated RNA-binding protein NAB2"/>
    <property type="match status" value="1"/>
</dbReference>
<gene>
    <name evidence="13" type="primary">NCAS0D03280</name>
    <name evidence="13" type="ordered locus">NCAS_0D03280</name>
</gene>
<dbReference type="InterPro" id="IPR021083">
    <property type="entry name" value="Nab2_N"/>
</dbReference>
<feature type="domain" description="Nuclear polyadenylated RNA-binding 2 protein CCCH zinc finger 1" evidence="10">
    <location>
        <begin position="224"/>
        <end position="250"/>
    </location>
</feature>
<feature type="compositionally biased region" description="Gly residues" evidence="8">
    <location>
        <begin position="174"/>
        <end position="197"/>
    </location>
</feature>
<dbReference type="Gene3D" id="4.10.1000.40">
    <property type="match status" value="3"/>
</dbReference>
<evidence type="ECO:0008006" key="15">
    <source>
        <dbReference type="Google" id="ProtNLM"/>
    </source>
</evidence>
<reference evidence="13 14" key="1">
    <citation type="journal article" date="2011" name="Proc. Natl. Acad. Sci. U.S.A.">
        <title>Evolutionary erosion of yeast sex chromosomes by mating-type switching accidents.</title>
        <authorList>
            <person name="Gordon J.L."/>
            <person name="Armisen D."/>
            <person name="Proux-Wera E."/>
            <person name="Oheigeartaigh S.S."/>
            <person name="Byrne K.P."/>
            <person name="Wolfe K.H."/>
        </authorList>
    </citation>
    <scope>NUCLEOTIDE SEQUENCE [LARGE SCALE GENOMIC DNA]</scope>
    <source>
        <strain evidence="14">ATCC 76901 / BCRC 22586 / CBS 4309 / NBRC 1992 / NRRL Y-12630</strain>
    </source>
</reference>
<keyword evidence="14" id="KW-1185">Reference proteome</keyword>
<dbReference type="InterPro" id="IPR041044">
    <property type="entry name" value="Nab2p_Zf1"/>
</dbReference>
<evidence type="ECO:0000313" key="14">
    <source>
        <dbReference type="Proteomes" id="UP000001640"/>
    </source>
</evidence>
<keyword evidence="6" id="KW-0862">Zinc</keyword>
<dbReference type="EMBL" id="HE576755">
    <property type="protein sequence ID" value="CCC69909.1"/>
    <property type="molecule type" value="Genomic_DNA"/>
</dbReference>
<keyword evidence="5" id="KW-0863">Zinc-finger</keyword>
<dbReference type="InterPro" id="IPR049017">
    <property type="entry name" value="Nab2_Znf4"/>
</dbReference>
<dbReference type="GO" id="GO:0000049">
    <property type="term" value="F:tRNA binding"/>
    <property type="evidence" value="ECO:0007669"/>
    <property type="project" value="EnsemblFungi"/>
</dbReference>
<dbReference type="GO" id="GO:0033204">
    <property type="term" value="F:ribonuclease P RNA binding"/>
    <property type="evidence" value="ECO:0007669"/>
    <property type="project" value="EnsemblFungi"/>
</dbReference>
<dbReference type="InParanoid" id="G0VEB8"/>
<evidence type="ECO:0000256" key="8">
    <source>
        <dbReference type="SAM" id="MobiDB-lite"/>
    </source>
</evidence>
<dbReference type="GO" id="GO:0008097">
    <property type="term" value="F:5S rRNA binding"/>
    <property type="evidence" value="ECO:0007669"/>
    <property type="project" value="EnsemblFungi"/>
</dbReference>
<proteinExistence type="inferred from homology"/>
<dbReference type="Proteomes" id="UP000001640">
    <property type="component" value="Chromosome 4"/>
</dbReference>
<comment type="subcellular location">
    <subcellularLocation>
        <location evidence="1">Nucleus</location>
    </subcellularLocation>
</comment>
<dbReference type="InterPro" id="IPR048410">
    <property type="entry name" value="Znf-CCCH_2-like_3"/>
</dbReference>
<dbReference type="RefSeq" id="XP_003676270.1">
    <property type="nucleotide sequence ID" value="XM_003676222.1"/>
</dbReference>
<dbReference type="Pfam" id="PF18260">
    <property type="entry name" value="Nab2p_Zf1"/>
    <property type="match status" value="1"/>
</dbReference>
<reference key="2">
    <citation type="submission" date="2011-08" db="EMBL/GenBank/DDBJ databases">
        <title>Genome sequence of Naumovozyma castellii.</title>
        <authorList>
            <person name="Gordon J.L."/>
            <person name="Armisen D."/>
            <person name="Proux-Wera E."/>
            <person name="OhEigeartaigh S.S."/>
            <person name="Byrne K.P."/>
            <person name="Wolfe K.H."/>
        </authorList>
    </citation>
    <scope>NUCLEOTIDE SEQUENCE</scope>
    <source>
        <strain>Type strain:CBS 4309</strain>
    </source>
</reference>
<protein>
    <recommendedName>
        <fullName evidence="15">NAB2</fullName>
    </recommendedName>
</protein>
<dbReference type="GO" id="GO:0008312">
    <property type="term" value="F:7S RNA binding"/>
    <property type="evidence" value="ECO:0007669"/>
    <property type="project" value="EnsemblFungi"/>
</dbReference>